<dbReference type="AlphaFoldDB" id="A0A238WII5"/>
<name>A0A238WII5_9PSEU</name>
<dbReference type="Pfam" id="PF08922">
    <property type="entry name" value="DUF1905"/>
    <property type="match status" value="1"/>
</dbReference>
<dbReference type="Pfam" id="PF13376">
    <property type="entry name" value="OmdA"/>
    <property type="match status" value="1"/>
</dbReference>
<accession>A0A238WII5</accession>
<dbReference type="InterPro" id="IPR015018">
    <property type="entry name" value="DUF1905"/>
</dbReference>
<dbReference type="RefSeq" id="WP_089300712.1">
    <property type="nucleotide sequence ID" value="NZ_FZNW01000006.1"/>
</dbReference>
<dbReference type="SUPFAM" id="SSF141694">
    <property type="entry name" value="AF2212/PG0164-like"/>
    <property type="match status" value="1"/>
</dbReference>
<dbReference type="Proteomes" id="UP000198348">
    <property type="component" value="Unassembled WGS sequence"/>
</dbReference>
<evidence type="ECO:0000313" key="2">
    <source>
        <dbReference type="Proteomes" id="UP000198348"/>
    </source>
</evidence>
<gene>
    <name evidence="1" type="ORF">SAMN06265360_106136</name>
</gene>
<dbReference type="InterPro" id="IPR037079">
    <property type="entry name" value="AF2212/PG0164-like_sf"/>
</dbReference>
<reference evidence="1 2" key="1">
    <citation type="submission" date="2017-06" db="EMBL/GenBank/DDBJ databases">
        <authorList>
            <person name="Kim H.J."/>
            <person name="Triplett B.A."/>
        </authorList>
    </citation>
    <scope>NUCLEOTIDE SEQUENCE [LARGE SCALE GENOMIC DNA]</scope>
    <source>
        <strain evidence="1 2">DSM 45207</strain>
    </source>
</reference>
<protein>
    <recommendedName>
        <fullName evidence="3">Bacteriocin-protection, YdeI or OmpD-Associated</fullName>
    </recommendedName>
</protein>
<evidence type="ECO:0000313" key="1">
    <source>
        <dbReference type="EMBL" id="SNR45489.1"/>
    </source>
</evidence>
<dbReference type="OrthoDB" id="2604865at2"/>
<keyword evidence="2" id="KW-1185">Reference proteome</keyword>
<organism evidence="1 2">
    <name type="scientific">Haloechinothrix alba</name>
    <dbReference type="NCBI Taxonomy" id="664784"/>
    <lineage>
        <taxon>Bacteria</taxon>
        <taxon>Bacillati</taxon>
        <taxon>Actinomycetota</taxon>
        <taxon>Actinomycetes</taxon>
        <taxon>Pseudonocardiales</taxon>
        <taxon>Pseudonocardiaceae</taxon>
        <taxon>Haloechinothrix</taxon>
    </lineage>
</organism>
<evidence type="ECO:0008006" key="3">
    <source>
        <dbReference type="Google" id="ProtNLM"/>
    </source>
</evidence>
<sequence>MDPVTVEVTLQPLEGAASSAFAPLELDVAGVFGDERPWLRVTVNDHEFRSAVVVSDTERYIPLNRANCEMAGVAAGDTVAMTLELVSHRHHVPPPDDLLLALGDARARWDALPGARQESLTKWVADAATDEIRRRRIARIVEEVRG</sequence>
<proteinExistence type="predicted"/>
<dbReference type="Gene3D" id="2.40.30.100">
    <property type="entry name" value="AF2212/PG0164-like"/>
    <property type="match status" value="1"/>
</dbReference>
<dbReference type="EMBL" id="FZNW01000006">
    <property type="protein sequence ID" value="SNR45489.1"/>
    <property type="molecule type" value="Genomic_DNA"/>
</dbReference>